<dbReference type="PROSITE" id="PS50943">
    <property type="entry name" value="HTH_CROC1"/>
    <property type="match status" value="1"/>
</dbReference>
<accession>A0A4Y9S5E9</accession>
<organism evidence="2 3">
    <name type="scientific">Brevundimonas intermedia</name>
    <dbReference type="NCBI Taxonomy" id="74315"/>
    <lineage>
        <taxon>Bacteria</taxon>
        <taxon>Pseudomonadati</taxon>
        <taxon>Pseudomonadota</taxon>
        <taxon>Alphaproteobacteria</taxon>
        <taxon>Caulobacterales</taxon>
        <taxon>Caulobacteraceae</taxon>
        <taxon>Brevundimonas</taxon>
    </lineage>
</organism>
<dbReference type="PANTHER" id="PTHR40455">
    <property type="entry name" value="ANTITOXIN HIGA"/>
    <property type="match status" value="1"/>
</dbReference>
<sequence length="125" mass="14140">MTMHIHILRDEADYQAAKAAYEVYFDDEPEPGTEAGDRFELLGLLLAKYEEDHFPMPADDPVEAIRFAMERQGLSQSDLSEVLGSRSRASEVLNHRRALSVAQIRKLSREWRIPVQALIGQSQAA</sequence>
<feature type="domain" description="HTH cro/C1-type" evidence="1">
    <location>
        <begin position="65"/>
        <end position="118"/>
    </location>
</feature>
<dbReference type="SMART" id="SM00530">
    <property type="entry name" value="HTH_XRE"/>
    <property type="match status" value="1"/>
</dbReference>
<comment type="caution">
    <text evidence="2">The sequence shown here is derived from an EMBL/GenBank/DDBJ whole genome shotgun (WGS) entry which is preliminary data.</text>
</comment>
<dbReference type="RefSeq" id="WP_135193262.1">
    <property type="nucleotide sequence ID" value="NZ_SPVH01000001.1"/>
</dbReference>
<dbReference type="InterPro" id="IPR001387">
    <property type="entry name" value="Cro/C1-type_HTH"/>
</dbReference>
<keyword evidence="3" id="KW-1185">Reference proteome</keyword>
<dbReference type="GO" id="GO:0001046">
    <property type="term" value="F:core promoter sequence-specific DNA binding"/>
    <property type="evidence" value="ECO:0007669"/>
    <property type="project" value="TreeGrafter"/>
</dbReference>
<dbReference type="Proteomes" id="UP000298216">
    <property type="component" value="Unassembled WGS sequence"/>
</dbReference>
<dbReference type="GO" id="GO:0006355">
    <property type="term" value="P:regulation of DNA-templated transcription"/>
    <property type="evidence" value="ECO:0007669"/>
    <property type="project" value="InterPro"/>
</dbReference>
<dbReference type="OrthoDB" id="9796786at2"/>
<gene>
    <name evidence="2" type="ORF">EGY25_01350</name>
</gene>
<proteinExistence type="predicted"/>
<dbReference type="InterPro" id="IPR010982">
    <property type="entry name" value="Lambda_DNA-bd_dom_sf"/>
</dbReference>
<dbReference type="SUPFAM" id="SSF47413">
    <property type="entry name" value="lambda repressor-like DNA-binding domains"/>
    <property type="match status" value="1"/>
</dbReference>
<evidence type="ECO:0000313" key="2">
    <source>
        <dbReference type="EMBL" id="TFW15266.1"/>
    </source>
</evidence>
<dbReference type="Pfam" id="PF01381">
    <property type="entry name" value="HTH_3"/>
    <property type="match status" value="1"/>
</dbReference>
<dbReference type="PANTHER" id="PTHR40455:SF1">
    <property type="entry name" value="ANTITOXIN HIGA"/>
    <property type="match status" value="1"/>
</dbReference>
<dbReference type="Gene3D" id="1.10.260.40">
    <property type="entry name" value="lambda repressor-like DNA-binding domains"/>
    <property type="match status" value="1"/>
</dbReference>
<evidence type="ECO:0000313" key="3">
    <source>
        <dbReference type="Proteomes" id="UP000298216"/>
    </source>
</evidence>
<reference evidence="2 3" key="1">
    <citation type="submission" date="2019-03" db="EMBL/GenBank/DDBJ databases">
        <title>Draft genome of Brevundimonas sp. a heavy metal resistant soil bacteria.</title>
        <authorList>
            <person name="Soto J."/>
        </authorList>
    </citation>
    <scope>NUCLEOTIDE SEQUENCE [LARGE SCALE GENOMIC DNA]</scope>
    <source>
        <strain evidence="2 3">B-10</strain>
    </source>
</reference>
<dbReference type="InterPro" id="IPR039060">
    <property type="entry name" value="Antitox_HigA"/>
</dbReference>
<protein>
    <submittedName>
        <fullName evidence="2">Helix-turn-helix domain-containing protein</fullName>
    </submittedName>
</protein>
<dbReference type="EMBL" id="SPVH01000001">
    <property type="protein sequence ID" value="TFW15266.1"/>
    <property type="molecule type" value="Genomic_DNA"/>
</dbReference>
<dbReference type="AlphaFoldDB" id="A0A4Y9S5E9"/>
<evidence type="ECO:0000259" key="1">
    <source>
        <dbReference type="PROSITE" id="PS50943"/>
    </source>
</evidence>
<name>A0A4Y9S5E9_9CAUL</name>